<proteinExistence type="predicted"/>
<keyword evidence="1" id="KW-1133">Transmembrane helix</keyword>
<name>A0ABP4L3F6_9ACTN</name>
<comment type="caution">
    <text evidence="2">The sequence shown here is derived from an EMBL/GenBank/DDBJ whole genome shotgun (WGS) entry which is preliminary data.</text>
</comment>
<keyword evidence="3" id="KW-1185">Reference proteome</keyword>
<protein>
    <recommendedName>
        <fullName evidence="4">DUF4184 family protein</fullName>
    </recommendedName>
</protein>
<keyword evidence="1" id="KW-0472">Membrane</keyword>
<feature type="transmembrane region" description="Helical" evidence="1">
    <location>
        <begin position="114"/>
        <end position="133"/>
    </location>
</feature>
<evidence type="ECO:0000313" key="3">
    <source>
        <dbReference type="Proteomes" id="UP001500363"/>
    </source>
</evidence>
<evidence type="ECO:0008006" key="4">
    <source>
        <dbReference type="Google" id="ProtNLM"/>
    </source>
</evidence>
<organism evidence="2 3">
    <name type="scientific">Kribbella lupini</name>
    <dbReference type="NCBI Taxonomy" id="291602"/>
    <lineage>
        <taxon>Bacteria</taxon>
        <taxon>Bacillati</taxon>
        <taxon>Actinomycetota</taxon>
        <taxon>Actinomycetes</taxon>
        <taxon>Propionibacteriales</taxon>
        <taxon>Kribbellaceae</taxon>
        <taxon>Kribbella</taxon>
    </lineage>
</organism>
<sequence>MAGLLICRVALADICASWPVRPQLSAGPGRSGRSCLPGPIGCFEPLTAYAAAVPFPLAHPAAVLPLLRRPFVASALVAGALAPDLLYIGPLYTFATRYIHGNFTLTLTHEFSSAFWLDPLLALVALLIFHLLLKRPLIALAPPALAGRLPAAERPGFLWVVISVFIGGLTHVLWDSFTHGDGYFVQHWSFLSTAITPTWDVNRVLQYVSSVGGVLAIAVYLVFWWRRTTARPVGDGLAPAVRYGVLAAACLLALAFAVVAVRRAAADSTDELVGEAVVRFALTGLASGAVAALAVYVLAWQAFRLRRT</sequence>
<feature type="transmembrane region" description="Helical" evidence="1">
    <location>
        <begin position="204"/>
        <end position="223"/>
    </location>
</feature>
<reference evidence="3" key="1">
    <citation type="journal article" date="2019" name="Int. J. Syst. Evol. Microbiol.">
        <title>The Global Catalogue of Microorganisms (GCM) 10K type strain sequencing project: providing services to taxonomists for standard genome sequencing and annotation.</title>
        <authorList>
            <consortium name="The Broad Institute Genomics Platform"/>
            <consortium name="The Broad Institute Genome Sequencing Center for Infectious Disease"/>
            <person name="Wu L."/>
            <person name="Ma J."/>
        </authorList>
    </citation>
    <scope>NUCLEOTIDE SEQUENCE [LARGE SCALE GENOMIC DNA]</scope>
    <source>
        <strain evidence="3">JCM 14303</strain>
    </source>
</reference>
<feature type="transmembrane region" description="Helical" evidence="1">
    <location>
        <begin position="156"/>
        <end position="174"/>
    </location>
</feature>
<dbReference type="InterPro" id="IPR025238">
    <property type="entry name" value="DUF4184"/>
</dbReference>
<feature type="transmembrane region" description="Helical" evidence="1">
    <location>
        <begin position="243"/>
        <end position="265"/>
    </location>
</feature>
<evidence type="ECO:0000313" key="2">
    <source>
        <dbReference type="EMBL" id="GAA1513479.1"/>
    </source>
</evidence>
<keyword evidence="1" id="KW-0812">Transmembrane</keyword>
<dbReference type="EMBL" id="BAAANC010000001">
    <property type="protein sequence ID" value="GAA1513479.1"/>
    <property type="molecule type" value="Genomic_DNA"/>
</dbReference>
<dbReference type="Pfam" id="PF13803">
    <property type="entry name" value="DUF4184"/>
    <property type="match status" value="1"/>
</dbReference>
<evidence type="ECO:0000256" key="1">
    <source>
        <dbReference type="SAM" id="Phobius"/>
    </source>
</evidence>
<gene>
    <name evidence="2" type="ORF">GCM10009741_09360</name>
</gene>
<feature type="transmembrane region" description="Helical" evidence="1">
    <location>
        <begin position="277"/>
        <end position="299"/>
    </location>
</feature>
<feature type="transmembrane region" description="Helical" evidence="1">
    <location>
        <begin position="71"/>
        <end position="94"/>
    </location>
</feature>
<accession>A0ABP4L3F6</accession>
<dbReference type="Proteomes" id="UP001500363">
    <property type="component" value="Unassembled WGS sequence"/>
</dbReference>